<evidence type="ECO:0000313" key="3">
    <source>
        <dbReference type="Proteomes" id="UP000299102"/>
    </source>
</evidence>
<dbReference type="EMBL" id="BGZK01001031">
    <property type="protein sequence ID" value="GBP69122.1"/>
    <property type="molecule type" value="Genomic_DNA"/>
</dbReference>
<feature type="region of interest" description="Disordered" evidence="1">
    <location>
        <begin position="1"/>
        <end position="21"/>
    </location>
</feature>
<name>A0A4C1Y2T2_EUMVA</name>
<gene>
    <name evidence="2" type="ORF">EVAR_47397_1</name>
</gene>
<sequence>MKLQRPGEGGKKSRYGGERVQEKRKGIELGNTIKVEMYLASGSSLAELQYGYKIGKSTLSAIIQQVCQVLWRNLRAMVMSPPNPDMWIQISKEFANKAYFPNCIGALDGKHVRLIQPPHSGSMTRDGIKSEDMNCPAPLPDINSTHTGRAIHEADNVRTKLTNYFLCEGRYRFVEFEPRGAARHRAVQVLARGSERSARYRAVM</sequence>
<keyword evidence="3" id="KW-1185">Reference proteome</keyword>
<evidence type="ECO:0000313" key="2">
    <source>
        <dbReference type="EMBL" id="GBP69122.1"/>
    </source>
</evidence>
<accession>A0A4C1Y2T2</accession>
<evidence type="ECO:0008006" key="4">
    <source>
        <dbReference type="Google" id="ProtNLM"/>
    </source>
</evidence>
<comment type="caution">
    <text evidence="2">The sequence shown here is derived from an EMBL/GenBank/DDBJ whole genome shotgun (WGS) entry which is preliminary data.</text>
</comment>
<dbReference type="Proteomes" id="UP000299102">
    <property type="component" value="Unassembled WGS sequence"/>
</dbReference>
<organism evidence="2 3">
    <name type="scientific">Eumeta variegata</name>
    <name type="common">Bagworm moth</name>
    <name type="synonym">Eumeta japonica</name>
    <dbReference type="NCBI Taxonomy" id="151549"/>
    <lineage>
        <taxon>Eukaryota</taxon>
        <taxon>Metazoa</taxon>
        <taxon>Ecdysozoa</taxon>
        <taxon>Arthropoda</taxon>
        <taxon>Hexapoda</taxon>
        <taxon>Insecta</taxon>
        <taxon>Pterygota</taxon>
        <taxon>Neoptera</taxon>
        <taxon>Endopterygota</taxon>
        <taxon>Lepidoptera</taxon>
        <taxon>Glossata</taxon>
        <taxon>Ditrysia</taxon>
        <taxon>Tineoidea</taxon>
        <taxon>Psychidae</taxon>
        <taxon>Oiketicinae</taxon>
        <taxon>Eumeta</taxon>
    </lineage>
</organism>
<dbReference type="AlphaFoldDB" id="A0A4C1Y2T2"/>
<dbReference type="OrthoDB" id="1681765at2759"/>
<protein>
    <recommendedName>
        <fullName evidence="4">Nuclease HARBI1</fullName>
    </recommendedName>
</protein>
<dbReference type="STRING" id="151549.A0A4C1Y2T2"/>
<reference evidence="2 3" key="1">
    <citation type="journal article" date="2019" name="Commun. Biol.">
        <title>The bagworm genome reveals a unique fibroin gene that provides high tensile strength.</title>
        <authorList>
            <person name="Kono N."/>
            <person name="Nakamura H."/>
            <person name="Ohtoshi R."/>
            <person name="Tomita M."/>
            <person name="Numata K."/>
            <person name="Arakawa K."/>
        </authorList>
    </citation>
    <scope>NUCLEOTIDE SEQUENCE [LARGE SCALE GENOMIC DNA]</scope>
</reference>
<evidence type="ECO:0000256" key="1">
    <source>
        <dbReference type="SAM" id="MobiDB-lite"/>
    </source>
</evidence>
<feature type="compositionally biased region" description="Basic and acidic residues" evidence="1">
    <location>
        <begin position="8"/>
        <end position="21"/>
    </location>
</feature>
<proteinExistence type="predicted"/>